<dbReference type="PANTHER" id="PTHR35119">
    <property type="entry name" value="PROTEIN POLYCHOME"/>
    <property type="match status" value="1"/>
</dbReference>
<evidence type="ECO:0000256" key="1">
    <source>
        <dbReference type="SAM" id="MobiDB-lite"/>
    </source>
</evidence>
<feature type="region of interest" description="Disordered" evidence="1">
    <location>
        <begin position="95"/>
        <end position="162"/>
    </location>
</feature>
<dbReference type="PANTHER" id="PTHR35119:SF1">
    <property type="entry name" value="PROTEIN POLYCHOME"/>
    <property type="match status" value="1"/>
</dbReference>
<dbReference type="GO" id="GO:0051783">
    <property type="term" value="P:regulation of nuclear division"/>
    <property type="evidence" value="ECO:0007669"/>
    <property type="project" value="InterPro"/>
</dbReference>
<evidence type="ECO:0000313" key="3">
    <source>
        <dbReference type="Proteomes" id="UP000236161"/>
    </source>
</evidence>
<protein>
    <submittedName>
        <fullName evidence="2">Uncharacterized protein</fullName>
    </submittedName>
</protein>
<dbReference type="GO" id="GO:0005634">
    <property type="term" value="C:nucleus"/>
    <property type="evidence" value="ECO:0007669"/>
    <property type="project" value="InterPro"/>
</dbReference>
<dbReference type="Proteomes" id="UP000236161">
    <property type="component" value="Unassembled WGS sequence"/>
</dbReference>
<feature type="compositionally biased region" description="Low complexity" evidence="1">
    <location>
        <begin position="132"/>
        <end position="152"/>
    </location>
</feature>
<dbReference type="OrthoDB" id="1916775at2759"/>
<sequence>MPELSEEIAGGGYWFRRVDSSPATMAVQRKIRRLSPMDNKENIPPPGWQRSAVARYRRTARTPLPEWYVIINFAIGNLAFQRRRLRLRLQAAQSAEASPSAATPLPDTSPHPHEPSSSSTVKTPEMPAGFSTTTTTTTTTTITSPLQTEETPATPPPTVSAIDEREESLLLNSIEQIEKVARRNMVALKKKENAAKRATQLRTLKSLR</sequence>
<proteinExistence type="predicted"/>
<dbReference type="STRING" id="1088818.A0A2I0A4K3"/>
<dbReference type="InterPro" id="IPR034590">
    <property type="entry name" value="POLYCHOME/GIG1"/>
</dbReference>
<dbReference type="EMBL" id="KZ452023">
    <property type="protein sequence ID" value="PKA50472.1"/>
    <property type="molecule type" value="Genomic_DNA"/>
</dbReference>
<reference evidence="2 3" key="1">
    <citation type="journal article" date="2017" name="Nature">
        <title>The Apostasia genome and the evolution of orchids.</title>
        <authorList>
            <person name="Zhang G.Q."/>
            <person name="Liu K.W."/>
            <person name="Li Z."/>
            <person name="Lohaus R."/>
            <person name="Hsiao Y.Y."/>
            <person name="Niu S.C."/>
            <person name="Wang J.Y."/>
            <person name="Lin Y.C."/>
            <person name="Xu Q."/>
            <person name="Chen L.J."/>
            <person name="Yoshida K."/>
            <person name="Fujiwara S."/>
            <person name="Wang Z.W."/>
            <person name="Zhang Y.Q."/>
            <person name="Mitsuda N."/>
            <person name="Wang M."/>
            <person name="Liu G.H."/>
            <person name="Pecoraro L."/>
            <person name="Huang H.X."/>
            <person name="Xiao X.J."/>
            <person name="Lin M."/>
            <person name="Wu X.Y."/>
            <person name="Wu W.L."/>
            <person name="Chen Y.Y."/>
            <person name="Chang S.B."/>
            <person name="Sakamoto S."/>
            <person name="Ohme-Takagi M."/>
            <person name="Yagi M."/>
            <person name="Zeng S.J."/>
            <person name="Shen C.Y."/>
            <person name="Yeh C.M."/>
            <person name="Luo Y.B."/>
            <person name="Tsai W.C."/>
            <person name="Van de Peer Y."/>
            <person name="Liu Z.J."/>
        </authorList>
    </citation>
    <scope>NUCLEOTIDE SEQUENCE [LARGE SCALE GENOMIC DNA]</scope>
    <source>
        <strain evidence="3">cv. Shenzhen</strain>
        <tissue evidence="2">Stem</tissue>
    </source>
</reference>
<keyword evidence="3" id="KW-1185">Reference proteome</keyword>
<organism evidence="2 3">
    <name type="scientific">Apostasia shenzhenica</name>
    <dbReference type="NCBI Taxonomy" id="1088818"/>
    <lineage>
        <taxon>Eukaryota</taxon>
        <taxon>Viridiplantae</taxon>
        <taxon>Streptophyta</taxon>
        <taxon>Embryophyta</taxon>
        <taxon>Tracheophyta</taxon>
        <taxon>Spermatophyta</taxon>
        <taxon>Magnoliopsida</taxon>
        <taxon>Liliopsida</taxon>
        <taxon>Asparagales</taxon>
        <taxon>Orchidaceae</taxon>
        <taxon>Apostasioideae</taxon>
        <taxon>Apostasia</taxon>
    </lineage>
</organism>
<name>A0A2I0A4K3_9ASPA</name>
<accession>A0A2I0A4K3</accession>
<evidence type="ECO:0000313" key="2">
    <source>
        <dbReference type="EMBL" id="PKA50472.1"/>
    </source>
</evidence>
<gene>
    <name evidence="2" type="ORF">AXF42_Ash013686</name>
</gene>
<dbReference type="AlphaFoldDB" id="A0A2I0A4K3"/>